<keyword evidence="1" id="KW-0732">Signal</keyword>
<keyword evidence="3" id="KW-1185">Reference proteome</keyword>
<evidence type="ECO:0000313" key="3">
    <source>
        <dbReference type="Proteomes" id="UP001148125"/>
    </source>
</evidence>
<name>A0ABT5VH05_9BACI</name>
<protein>
    <submittedName>
        <fullName evidence="2">Processed acidic surface protein</fullName>
    </submittedName>
</protein>
<feature type="signal peptide" evidence="1">
    <location>
        <begin position="1"/>
        <end position="25"/>
    </location>
</feature>
<dbReference type="RefSeq" id="WP_275119331.1">
    <property type="nucleotide sequence ID" value="NZ_JAOTPO010000010.1"/>
</dbReference>
<organism evidence="2 3">
    <name type="scientific">Alkalihalobacterium chitinilyticum</name>
    <dbReference type="NCBI Taxonomy" id="2980103"/>
    <lineage>
        <taxon>Bacteria</taxon>
        <taxon>Bacillati</taxon>
        <taxon>Bacillota</taxon>
        <taxon>Bacilli</taxon>
        <taxon>Bacillales</taxon>
        <taxon>Bacillaceae</taxon>
        <taxon>Alkalihalobacterium</taxon>
    </lineage>
</organism>
<feature type="chain" id="PRO_5046822668" evidence="1">
    <location>
        <begin position="26"/>
        <end position="336"/>
    </location>
</feature>
<comment type="caution">
    <text evidence="2">The sequence shown here is derived from an EMBL/GenBank/DDBJ whole genome shotgun (WGS) entry which is preliminary data.</text>
</comment>
<accession>A0ABT5VH05</accession>
<dbReference type="NCBIfam" id="TIGR04383">
    <property type="entry name" value="acidic_w_LPXTA"/>
    <property type="match status" value="1"/>
</dbReference>
<sequence length="336" mass="38612">MKRLFISLASIVFLLTFSFSATSFAAPSEDELSQYLTDLRWTQEELEEYLEDFYGMSLDDFNSVSDLEELLGPIINEQTLQELLDLYDLTLEELEELLAEHGEFLEEYRFIEDLELAIIFYQDFDDIDWEELFTEIDALFAEFDLTDEELERLMDHFLTLDLEDPAFEERLNQIAERALALPDFDSASDLTAEEIAEVLSIYSDLMQLFKLDAKYYLIQGKNKESKQPITLQTLVTLESLEGYNLLIELYNLEGVFLADIIITADMFGDELIKQPTQDLKEVKEIVKKAPAKDQVKTEKGAKMPKTASNSAQNALIGLGMMLTAGIIYRRLKVKEA</sequence>
<dbReference type="Proteomes" id="UP001148125">
    <property type="component" value="Unassembled WGS sequence"/>
</dbReference>
<proteinExistence type="predicted"/>
<reference evidence="2" key="1">
    <citation type="submission" date="2024-05" db="EMBL/GenBank/DDBJ databases">
        <title>Alkalihalobacillus sp. strain MEB203 novel alkaliphilic bacterium from Lonar Lake, India.</title>
        <authorList>
            <person name="Joshi A."/>
            <person name="Thite S."/>
            <person name="Mengade P."/>
        </authorList>
    </citation>
    <scope>NUCLEOTIDE SEQUENCE</scope>
    <source>
        <strain evidence="2">MEB 203</strain>
    </source>
</reference>
<evidence type="ECO:0000313" key="2">
    <source>
        <dbReference type="EMBL" id="MDE5414726.1"/>
    </source>
</evidence>
<dbReference type="InterPro" id="IPR030832">
    <property type="entry name" value="Acidic_LPXTA"/>
</dbReference>
<evidence type="ECO:0000256" key="1">
    <source>
        <dbReference type="SAM" id="SignalP"/>
    </source>
</evidence>
<dbReference type="EMBL" id="JAOTPO010000010">
    <property type="protein sequence ID" value="MDE5414726.1"/>
    <property type="molecule type" value="Genomic_DNA"/>
</dbReference>
<gene>
    <name evidence="2" type="ORF">N7Z68_15205</name>
</gene>